<organism evidence="4 5">
    <name type="scientific">Legionella impletisoli</name>
    <dbReference type="NCBI Taxonomy" id="343510"/>
    <lineage>
        <taxon>Bacteria</taxon>
        <taxon>Pseudomonadati</taxon>
        <taxon>Pseudomonadota</taxon>
        <taxon>Gammaproteobacteria</taxon>
        <taxon>Legionellales</taxon>
        <taxon>Legionellaceae</taxon>
        <taxon>Legionella</taxon>
    </lineage>
</organism>
<dbReference type="Pfam" id="PF02308">
    <property type="entry name" value="MgtC"/>
    <property type="match status" value="1"/>
</dbReference>
<feature type="domain" description="DUF4010" evidence="3">
    <location>
        <begin position="180"/>
        <end position="384"/>
    </location>
</feature>
<keyword evidence="5" id="KW-1185">Reference proteome</keyword>
<name>A0A917JW36_9GAMM</name>
<evidence type="ECO:0000313" key="5">
    <source>
        <dbReference type="Proteomes" id="UP000630149"/>
    </source>
</evidence>
<evidence type="ECO:0008006" key="6">
    <source>
        <dbReference type="Google" id="ProtNLM"/>
    </source>
</evidence>
<dbReference type="InterPro" id="IPR049177">
    <property type="entry name" value="MgtC_SapB_SrpB_YhiD_N"/>
</dbReference>
<reference evidence="4" key="2">
    <citation type="submission" date="2020-09" db="EMBL/GenBank/DDBJ databases">
        <authorList>
            <person name="Sun Q."/>
            <person name="Ohkuma M."/>
        </authorList>
    </citation>
    <scope>NUCLEOTIDE SEQUENCE</scope>
    <source>
        <strain evidence="4">JCM 13919</strain>
    </source>
</reference>
<dbReference type="InterPro" id="IPR025105">
    <property type="entry name" value="DUF4010"/>
</dbReference>
<accession>A0A917JW36</accession>
<keyword evidence="1" id="KW-0812">Transmembrane</keyword>
<comment type="caution">
    <text evidence="4">The sequence shown here is derived from an EMBL/GenBank/DDBJ whole genome shotgun (WGS) entry which is preliminary data.</text>
</comment>
<feature type="transmembrane region" description="Helical" evidence="1">
    <location>
        <begin position="139"/>
        <end position="158"/>
    </location>
</feature>
<feature type="transmembrane region" description="Helical" evidence="1">
    <location>
        <begin position="391"/>
        <end position="411"/>
    </location>
</feature>
<reference evidence="4" key="1">
    <citation type="journal article" date="2014" name="Int. J. Syst. Evol. Microbiol.">
        <title>Complete genome sequence of Corynebacterium casei LMG S-19264T (=DSM 44701T), isolated from a smear-ripened cheese.</title>
        <authorList>
            <consortium name="US DOE Joint Genome Institute (JGI-PGF)"/>
            <person name="Walter F."/>
            <person name="Albersmeier A."/>
            <person name="Kalinowski J."/>
            <person name="Ruckert C."/>
        </authorList>
    </citation>
    <scope>NUCLEOTIDE SEQUENCE</scope>
    <source>
        <strain evidence="4">JCM 13919</strain>
    </source>
</reference>
<dbReference type="AlphaFoldDB" id="A0A917JW36"/>
<feature type="transmembrane region" description="Helical" evidence="1">
    <location>
        <begin position="231"/>
        <end position="255"/>
    </location>
</feature>
<keyword evidence="1" id="KW-1133">Transmembrane helix</keyword>
<dbReference type="Pfam" id="PF13194">
    <property type="entry name" value="DUF4010"/>
    <property type="match status" value="1"/>
</dbReference>
<dbReference type="PANTHER" id="PTHR39084:SF1">
    <property type="entry name" value="DUF4010 DOMAIN-CONTAINING PROTEIN"/>
    <property type="match status" value="1"/>
</dbReference>
<evidence type="ECO:0000313" key="4">
    <source>
        <dbReference type="EMBL" id="GGI90102.1"/>
    </source>
</evidence>
<feature type="domain" description="MgtC/SapB/SrpB/YhiD N-terminal" evidence="2">
    <location>
        <begin position="9"/>
        <end position="129"/>
    </location>
</feature>
<feature type="transmembrane region" description="Helical" evidence="1">
    <location>
        <begin position="302"/>
        <end position="320"/>
    </location>
</feature>
<evidence type="ECO:0000259" key="2">
    <source>
        <dbReference type="Pfam" id="PF02308"/>
    </source>
</evidence>
<feature type="transmembrane region" description="Helical" evidence="1">
    <location>
        <begin position="6"/>
        <end position="21"/>
    </location>
</feature>
<dbReference type="EMBL" id="BMOB01000008">
    <property type="protein sequence ID" value="GGI90102.1"/>
    <property type="molecule type" value="Genomic_DNA"/>
</dbReference>
<protein>
    <recommendedName>
        <fullName evidence="6">Transmembrane protein</fullName>
    </recommendedName>
</protein>
<feature type="transmembrane region" description="Helical" evidence="1">
    <location>
        <begin position="332"/>
        <end position="352"/>
    </location>
</feature>
<evidence type="ECO:0000256" key="1">
    <source>
        <dbReference type="SAM" id="Phobius"/>
    </source>
</evidence>
<dbReference type="PANTHER" id="PTHR39084">
    <property type="entry name" value="MEMBRANE PROTEIN-RELATED"/>
    <property type="match status" value="1"/>
</dbReference>
<feature type="transmembrane region" description="Helical" evidence="1">
    <location>
        <begin position="55"/>
        <end position="73"/>
    </location>
</feature>
<feature type="transmembrane region" description="Helical" evidence="1">
    <location>
        <begin position="173"/>
        <end position="191"/>
    </location>
</feature>
<gene>
    <name evidence="4" type="ORF">GCM10007966_18560</name>
</gene>
<evidence type="ECO:0000259" key="3">
    <source>
        <dbReference type="Pfam" id="PF13194"/>
    </source>
</evidence>
<keyword evidence="1" id="KW-0472">Membrane</keyword>
<sequence>MLEALQPFFLSFMIGLLIGIERERSQAEGVKAIGMRTFILFALLGTLSAEIHKPLLTLAVGCFIFAALLLSYLRATRMSRRTADIGITTEMAAGTVFLLGYLVMEQRLMAVCIATAVLLILHGRRSLHRFAKERISAKEIEAAMTILIISVGIVSFLPDKTVDAWGLFNPQQFGIIVLILAGLQFGGYIMIRVFGERLGMILVGFFGGFVSSTAVFASLAQAKKSTKQSTASGVIAGIFATIATLTAFLIVVAVVAPGLLQYIAWPVLAAISLGGISSWLFIKSNGHKDIAITYQNPLDIKAVVKLALLIMGILLFVGAIKQYVGIKALPIATFITGLFEIHAVAFAIASLYKEQGLTLMQASHLLGIVAVASFISKFALVWIIAHNRFAVVISFYLAAMLAAGCGIYFLILPQT</sequence>
<feature type="transmembrane region" description="Helical" evidence="1">
    <location>
        <begin position="33"/>
        <end position="49"/>
    </location>
</feature>
<dbReference type="OrthoDB" id="9813718at2"/>
<proteinExistence type="predicted"/>
<feature type="transmembrane region" description="Helical" evidence="1">
    <location>
        <begin position="198"/>
        <end position="219"/>
    </location>
</feature>
<feature type="transmembrane region" description="Helical" evidence="1">
    <location>
        <begin position="262"/>
        <end position="282"/>
    </location>
</feature>
<dbReference type="RefSeq" id="WP_131777064.1">
    <property type="nucleotide sequence ID" value="NZ_BMOB01000008.1"/>
</dbReference>
<dbReference type="Proteomes" id="UP000630149">
    <property type="component" value="Unassembled WGS sequence"/>
</dbReference>
<feature type="transmembrane region" description="Helical" evidence="1">
    <location>
        <begin position="364"/>
        <end position="384"/>
    </location>
</feature>
<feature type="transmembrane region" description="Helical" evidence="1">
    <location>
        <begin position="108"/>
        <end position="127"/>
    </location>
</feature>